<dbReference type="Proteomes" id="UP000521943">
    <property type="component" value="Unassembled WGS sequence"/>
</dbReference>
<feature type="compositionally biased region" description="Basic and acidic residues" evidence="9">
    <location>
        <begin position="518"/>
        <end position="532"/>
    </location>
</feature>
<gene>
    <name evidence="12" type="ORF">DFP72DRAFT_1059460</name>
</gene>
<feature type="compositionally biased region" description="Gly residues" evidence="9">
    <location>
        <begin position="1022"/>
        <end position="1031"/>
    </location>
</feature>
<dbReference type="Gene3D" id="3.30.200.20">
    <property type="entry name" value="Phosphorylase Kinase, domain 1"/>
    <property type="match status" value="1"/>
</dbReference>
<evidence type="ECO:0000256" key="2">
    <source>
        <dbReference type="ARBA" id="ARBA00022679"/>
    </source>
</evidence>
<feature type="compositionally biased region" description="Gly residues" evidence="9">
    <location>
        <begin position="429"/>
        <end position="440"/>
    </location>
</feature>
<name>A0A8H6IHH2_9AGAR</name>
<feature type="compositionally biased region" description="Low complexity" evidence="9">
    <location>
        <begin position="715"/>
        <end position="731"/>
    </location>
</feature>
<evidence type="ECO:0000313" key="12">
    <source>
        <dbReference type="EMBL" id="KAF6764483.1"/>
    </source>
</evidence>
<dbReference type="EMBL" id="JACGCI010000004">
    <property type="protein sequence ID" value="KAF6764483.1"/>
    <property type="molecule type" value="Genomic_DNA"/>
</dbReference>
<dbReference type="EC" id="2.7.11.21" evidence="8"/>
<dbReference type="OrthoDB" id="408964at2759"/>
<dbReference type="InterPro" id="IPR008271">
    <property type="entry name" value="Ser/Thr_kinase_AS"/>
</dbReference>
<dbReference type="SUPFAM" id="SSF56112">
    <property type="entry name" value="Protein kinase-like (PK-like)"/>
    <property type="match status" value="1"/>
</dbReference>
<feature type="compositionally biased region" description="Basic and acidic residues" evidence="9">
    <location>
        <begin position="624"/>
        <end position="634"/>
    </location>
</feature>
<dbReference type="Gene3D" id="1.10.510.10">
    <property type="entry name" value="Transferase(Phosphotransferase) domain 1"/>
    <property type="match status" value="1"/>
</dbReference>
<reference evidence="12 13" key="1">
    <citation type="submission" date="2020-07" db="EMBL/GenBank/DDBJ databases">
        <title>Comparative genomics of pyrophilous fungi reveals a link between fire events and developmental genes.</title>
        <authorList>
            <consortium name="DOE Joint Genome Institute"/>
            <person name="Steindorff A.S."/>
            <person name="Carver A."/>
            <person name="Calhoun S."/>
            <person name="Stillman K."/>
            <person name="Liu H."/>
            <person name="Lipzen A."/>
            <person name="Pangilinan J."/>
            <person name="Labutti K."/>
            <person name="Bruns T.D."/>
            <person name="Grigoriev I.V."/>
        </authorList>
    </citation>
    <scope>NUCLEOTIDE SEQUENCE [LARGE SCALE GENOMIC DNA]</scope>
    <source>
        <strain evidence="12 13">CBS 144469</strain>
    </source>
</reference>
<feature type="compositionally biased region" description="Gly residues" evidence="9">
    <location>
        <begin position="508"/>
        <end position="517"/>
    </location>
</feature>
<evidence type="ECO:0000256" key="5">
    <source>
        <dbReference type="ARBA" id="ARBA00022777"/>
    </source>
</evidence>
<evidence type="ECO:0000313" key="13">
    <source>
        <dbReference type="Proteomes" id="UP000521943"/>
    </source>
</evidence>
<dbReference type="InterPro" id="IPR033695">
    <property type="entry name" value="POLO_box_2"/>
</dbReference>
<dbReference type="GO" id="GO:0005524">
    <property type="term" value="F:ATP binding"/>
    <property type="evidence" value="ECO:0007669"/>
    <property type="project" value="UniProtKB-UniRule"/>
</dbReference>
<dbReference type="Pfam" id="PF00659">
    <property type="entry name" value="POLO_box"/>
    <property type="match status" value="2"/>
</dbReference>
<evidence type="ECO:0000256" key="7">
    <source>
        <dbReference type="PROSITE-ProRule" id="PRU10141"/>
    </source>
</evidence>
<dbReference type="FunFam" id="3.30.200.20:FF:000042">
    <property type="entry name" value="Aurora kinase A"/>
    <property type="match status" value="1"/>
</dbReference>
<dbReference type="SMART" id="SM00220">
    <property type="entry name" value="S_TKc"/>
    <property type="match status" value="1"/>
</dbReference>
<dbReference type="GO" id="GO:0007052">
    <property type="term" value="P:mitotic spindle organization"/>
    <property type="evidence" value="ECO:0007669"/>
    <property type="project" value="TreeGrafter"/>
</dbReference>
<keyword evidence="5 8" id="KW-0418">Kinase</keyword>
<feature type="domain" description="POLO box" evidence="11">
    <location>
        <begin position="924"/>
        <end position="1018"/>
    </location>
</feature>
<dbReference type="InterPro" id="IPR000959">
    <property type="entry name" value="POLO_box_dom"/>
</dbReference>
<dbReference type="PROSITE" id="PS00107">
    <property type="entry name" value="PROTEIN_KINASE_ATP"/>
    <property type="match status" value="1"/>
</dbReference>
<dbReference type="InterPro" id="IPR036947">
    <property type="entry name" value="POLO_box_dom_sf"/>
</dbReference>
<dbReference type="InterPro" id="IPR011009">
    <property type="entry name" value="Kinase-like_dom_sf"/>
</dbReference>
<dbReference type="PANTHER" id="PTHR24345:SF0">
    <property type="entry name" value="CELL CYCLE SERINE_THREONINE-PROTEIN KINASE CDC5_MSD2"/>
    <property type="match status" value="1"/>
</dbReference>
<feature type="compositionally biased region" description="Basic and acidic residues" evidence="9">
    <location>
        <begin position="367"/>
        <end position="381"/>
    </location>
</feature>
<feature type="region of interest" description="Disordered" evidence="9">
    <location>
        <begin position="1"/>
        <end position="108"/>
    </location>
</feature>
<feature type="compositionally biased region" description="Low complexity" evidence="9">
    <location>
        <begin position="53"/>
        <end position="64"/>
    </location>
</feature>
<dbReference type="InterPro" id="IPR000719">
    <property type="entry name" value="Prot_kinase_dom"/>
</dbReference>
<dbReference type="CDD" id="cd13118">
    <property type="entry name" value="POLO_box_1"/>
    <property type="match status" value="1"/>
</dbReference>
<evidence type="ECO:0000256" key="3">
    <source>
        <dbReference type="ARBA" id="ARBA00022737"/>
    </source>
</evidence>
<keyword evidence="13" id="KW-1185">Reference proteome</keyword>
<sequence length="1079" mass="118368">MYTYNRLPQEQQQQQRQQHPQGPSTGKHAAIAQAQRHRDPLAPASAVNHHHQNNANANAHHNYNMPPPPTPPKNNVAEHQAAKPPGSPPLPRQNAKTRPPSPPKVITDTRGRMQFNRVGFLGEGGFARVYEVQDPKGHRLACKVVTKSALKTKKAKTKLYAEIKIHRSLSHPNIVTFQDCFEDDANVYITLDLCPSGSLMDLLRRRRRFTEPETRFFLLQLIGACHYLHTHQVIHRDLKLGNLFLDGKMNVQVGDFGLAALIERGGREEEDDFFEVDVWSVGVILYTLVVGRPPFQTKEVKEIYKRIRDNEYEFPPERHISSAVKHLIQEILTPNPAERPTLHEIVDHPFFVQGPVPAFVPTSAHDGPPDFRSITKRESEANYRNVRRASGLDEDYASEARDQPLPPTAAPPAHTRERERQPEPQSHMGNGGQQRRGGGAMTHTASIAQQEKEFQKAVQPGSPISALLSSARTPLMVGPAVGGMGMGARESPLMRKLQAASREAGASSNGGSGTGNGGEKERMGMGGERGRVGESPLGRRSVVAREGGVVEIGIGRGESLRRRGGVGLGGNGGEEGEGEEEEKRRKELEAQKARIVAQMAPVKEEDEEDDDDDASDEEGMGDVGGRRRGERERDEMGEDGEEEERPLPALPRTRMGMARERERENVPPSLGGSTVRVVSAGKGKGRERELGRLPMSGSTASLALQPSARHAPGIPTSSSTSHLPSSSKFAGSTASLLTGTGTASSANLHALANAAGAPNSASNGLTSNGLASGSSGAPKLNGFDAAAQMLELGFAARAAGRVFANPAGGAWPEVEEEKVFIVSWVDYCNKYGMGYALTDGAVGVHFNDSTSLVLSAGKRHFDYIASRRAGTVYVRKSYGVEEYPEELKSKVYLLKHFEKYIMERLYGEYEYTYVGREREKGMEWVQKYLRMKHVIVFKMSHDVLQFNFYDHSKLILSSHGLSITHIDKAYQKTHHKLVDVLAYSLNTPAGATPEEVRFMGKLVDKLKYCKEVLGSIRSASAGEGGEGGSGVPRGVEAEGMVERAAEREREKERVAEKERERGLERGMQRRAMGSKVSLR</sequence>
<dbReference type="GO" id="GO:0005816">
    <property type="term" value="C:spindle pole body"/>
    <property type="evidence" value="ECO:0007669"/>
    <property type="project" value="TreeGrafter"/>
</dbReference>
<dbReference type="InterPro" id="IPR017441">
    <property type="entry name" value="Protein_kinase_ATP_BS"/>
</dbReference>
<dbReference type="Pfam" id="PF00069">
    <property type="entry name" value="Pkinase"/>
    <property type="match status" value="2"/>
</dbReference>
<feature type="compositionally biased region" description="Basic and acidic residues" evidence="9">
    <location>
        <begin position="1040"/>
        <end position="1067"/>
    </location>
</feature>
<protein>
    <recommendedName>
        <fullName evidence="8">Serine/threonine-protein kinase</fullName>
        <ecNumber evidence="8">2.7.11.21</ecNumber>
    </recommendedName>
</protein>
<dbReference type="GO" id="GO:0005737">
    <property type="term" value="C:cytoplasm"/>
    <property type="evidence" value="ECO:0007669"/>
    <property type="project" value="TreeGrafter"/>
</dbReference>
<evidence type="ECO:0000256" key="8">
    <source>
        <dbReference type="RuleBase" id="RU361162"/>
    </source>
</evidence>
<feature type="region of interest" description="Disordered" evidence="9">
    <location>
        <begin position="1019"/>
        <end position="1079"/>
    </location>
</feature>
<feature type="region of interest" description="Disordered" evidence="9">
    <location>
        <begin position="498"/>
        <end position="540"/>
    </location>
</feature>
<evidence type="ECO:0000256" key="9">
    <source>
        <dbReference type="SAM" id="MobiDB-lite"/>
    </source>
</evidence>
<feature type="domain" description="Protein kinase" evidence="10">
    <location>
        <begin position="115"/>
        <end position="351"/>
    </location>
</feature>
<feature type="compositionally biased region" description="Low complexity" evidence="9">
    <location>
        <begin position="9"/>
        <end position="21"/>
    </location>
</feature>
<dbReference type="AlphaFoldDB" id="A0A8H6IHH2"/>
<dbReference type="PROSITE" id="PS00108">
    <property type="entry name" value="PROTEIN_KINASE_ST"/>
    <property type="match status" value="1"/>
</dbReference>
<accession>A0A8H6IHH2</accession>
<evidence type="ECO:0000256" key="1">
    <source>
        <dbReference type="ARBA" id="ARBA00022527"/>
    </source>
</evidence>
<keyword evidence="2 8" id="KW-0808">Transferase</keyword>
<evidence type="ECO:0000259" key="11">
    <source>
        <dbReference type="PROSITE" id="PS50078"/>
    </source>
</evidence>
<dbReference type="PANTHER" id="PTHR24345">
    <property type="entry name" value="SERINE/THREONINE-PROTEIN KINASE PLK"/>
    <property type="match status" value="1"/>
</dbReference>
<feature type="binding site" evidence="7">
    <location>
        <position position="151"/>
    </location>
    <ligand>
        <name>ATP</name>
        <dbReference type="ChEBI" id="CHEBI:30616"/>
    </ligand>
</feature>
<dbReference type="PROSITE" id="PS50011">
    <property type="entry name" value="PROTEIN_KINASE_DOM"/>
    <property type="match status" value="1"/>
</dbReference>
<dbReference type="Gene3D" id="3.30.1120.30">
    <property type="entry name" value="POLO box domain"/>
    <property type="match status" value="2"/>
</dbReference>
<dbReference type="InterPro" id="IPR033701">
    <property type="entry name" value="POLO_box_1"/>
</dbReference>
<dbReference type="PROSITE" id="PS50078">
    <property type="entry name" value="POLO_BOX"/>
    <property type="match status" value="2"/>
</dbReference>
<keyword evidence="6 7" id="KW-0067">ATP-binding</keyword>
<dbReference type="GO" id="GO:0005634">
    <property type="term" value="C:nucleus"/>
    <property type="evidence" value="ECO:0007669"/>
    <property type="project" value="TreeGrafter"/>
</dbReference>
<keyword evidence="4 7" id="KW-0547">Nucleotide-binding</keyword>
<feature type="region of interest" description="Disordered" evidence="9">
    <location>
        <begin position="361"/>
        <end position="444"/>
    </location>
</feature>
<keyword evidence="1 8" id="KW-0723">Serine/threonine-protein kinase</keyword>
<evidence type="ECO:0000256" key="4">
    <source>
        <dbReference type="ARBA" id="ARBA00022741"/>
    </source>
</evidence>
<feature type="compositionally biased region" description="Acidic residues" evidence="9">
    <location>
        <begin position="604"/>
        <end position="620"/>
    </location>
</feature>
<proteinExistence type="inferred from homology"/>
<comment type="similarity">
    <text evidence="8">Belongs to the protein kinase superfamily. Ser/Thr protein kinase family. CDC5/Polo subfamily.</text>
</comment>
<dbReference type="GO" id="GO:0000776">
    <property type="term" value="C:kinetochore"/>
    <property type="evidence" value="ECO:0007669"/>
    <property type="project" value="TreeGrafter"/>
</dbReference>
<comment type="catalytic activity">
    <reaction evidence="8">
        <text>L-threonyl-[protein] + ATP = O-phospho-L-threonyl-[protein] + ADP + H(+)</text>
        <dbReference type="Rhea" id="RHEA:46608"/>
        <dbReference type="Rhea" id="RHEA-COMP:11060"/>
        <dbReference type="Rhea" id="RHEA-COMP:11605"/>
        <dbReference type="ChEBI" id="CHEBI:15378"/>
        <dbReference type="ChEBI" id="CHEBI:30013"/>
        <dbReference type="ChEBI" id="CHEBI:30616"/>
        <dbReference type="ChEBI" id="CHEBI:61977"/>
        <dbReference type="ChEBI" id="CHEBI:456216"/>
        <dbReference type="EC" id="2.7.11.21"/>
    </reaction>
</comment>
<comment type="caution">
    <text evidence="12">The sequence shown here is derived from an EMBL/GenBank/DDBJ whole genome shotgun (WGS) entry which is preliminary data.</text>
</comment>
<dbReference type="CDD" id="cd13117">
    <property type="entry name" value="POLO_box_2"/>
    <property type="match status" value="1"/>
</dbReference>
<dbReference type="SUPFAM" id="SSF82615">
    <property type="entry name" value="Polo-box domain"/>
    <property type="match status" value="2"/>
</dbReference>
<feature type="domain" description="POLO box" evidence="11">
    <location>
        <begin position="820"/>
        <end position="903"/>
    </location>
</feature>
<evidence type="ECO:0000259" key="10">
    <source>
        <dbReference type="PROSITE" id="PS50011"/>
    </source>
</evidence>
<dbReference type="GO" id="GO:0000922">
    <property type="term" value="C:spindle pole"/>
    <property type="evidence" value="ECO:0007669"/>
    <property type="project" value="TreeGrafter"/>
</dbReference>
<organism evidence="12 13">
    <name type="scientific">Ephemerocybe angulata</name>
    <dbReference type="NCBI Taxonomy" id="980116"/>
    <lineage>
        <taxon>Eukaryota</taxon>
        <taxon>Fungi</taxon>
        <taxon>Dikarya</taxon>
        <taxon>Basidiomycota</taxon>
        <taxon>Agaricomycotina</taxon>
        <taxon>Agaricomycetes</taxon>
        <taxon>Agaricomycetidae</taxon>
        <taxon>Agaricales</taxon>
        <taxon>Agaricineae</taxon>
        <taxon>Psathyrellaceae</taxon>
        <taxon>Ephemerocybe</taxon>
    </lineage>
</organism>
<dbReference type="GO" id="GO:0004674">
    <property type="term" value="F:protein serine/threonine kinase activity"/>
    <property type="evidence" value="ECO:0007669"/>
    <property type="project" value="UniProtKB-KW"/>
</dbReference>
<keyword evidence="3" id="KW-0677">Repeat</keyword>
<feature type="compositionally biased region" description="Basic and acidic residues" evidence="9">
    <location>
        <begin position="581"/>
        <end position="592"/>
    </location>
</feature>
<evidence type="ECO:0000256" key="6">
    <source>
        <dbReference type="ARBA" id="ARBA00022840"/>
    </source>
</evidence>
<feature type="compositionally biased region" description="Acidic residues" evidence="9">
    <location>
        <begin position="635"/>
        <end position="644"/>
    </location>
</feature>
<feature type="region of interest" description="Disordered" evidence="9">
    <location>
        <begin position="560"/>
        <end position="731"/>
    </location>
</feature>